<name>A0A5E4NST9_9HEMI</name>
<evidence type="ECO:0000313" key="2">
    <source>
        <dbReference type="Proteomes" id="UP000325440"/>
    </source>
</evidence>
<proteinExistence type="predicted"/>
<accession>A0A5E4NST9</accession>
<reference evidence="1 2" key="1">
    <citation type="submission" date="2019-08" db="EMBL/GenBank/DDBJ databases">
        <authorList>
            <person name="Alioto T."/>
            <person name="Alioto T."/>
            <person name="Gomez Garrido J."/>
        </authorList>
    </citation>
    <scope>NUCLEOTIDE SEQUENCE [LARGE SCALE GENOMIC DNA]</scope>
</reference>
<gene>
    <name evidence="1" type="ORF">CINCED_3A003637</name>
</gene>
<sequence>MRQQVRPYEEGGMDLQDSTGLFTSFRINQVTVALGIPLSDGACSRHKGSHLKDTVKHTFFDWPSGYLFPGQATADTIKSWSRLLTEYNLSTAW</sequence>
<keyword evidence="2" id="KW-1185">Reference proteome</keyword>
<dbReference type="EMBL" id="CABPRJ010002394">
    <property type="protein sequence ID" value="VVC45093.1"/>
    <property type="molecule type" value="Genomic_DNA"/>
</dbReference>
<evidence type="ECO:0000313" key="1">
    <source>
        <dbReference type="EMBL" id="VVC45093.1"/>
    </source>
</evidence>
<protein>
    <submittedName>
        <fullName evidence="1">Uncharacterized protein</fullName>
    </submittedName>
</protein>
<organism evidence="1 2">
    <name type="scientific">Cinara cedri</name>
    <dbReference type="NCBI Taxonomy" id="506608"/>
    <lineage>
        <taxon>Eukaryota</taxon>
        <taxon>Metazoa</taxon>
        <taxon>Ecdysozoa</taxon>
        <taxon>Arthropoda</taxon>
        <taxon>Hexapoda</taxon>
        <taxon>Insecta</taxon>
        <taxon>Pterygota</taxon>
        <taxon>Neoptera</taxon>
        <taxon>Paraneoptera</taxon>
        <taxon>Hemiptera</taxon>
        <taxon>Sternorrhyncha</taxon>
        <taxon>Aphidomorpha</taxon>
        <taxon>Aphidoidea</taxon>
        <taxon>Aphididae</taxon>
        <taxon>Lachninae</taxon>
        <taxon>Cinara</taxon>
    </lineage>
</organism>
<dbReference type="AlphaFoldDB" id="A0A5E4NST9"/>
<dbReference type="Proteomes" id="UP000325440">
    <property type="component" value="Unassembled WGS sequence"/>
</dbReference>